<reference evidence="1 2" key="1">
    <citation type="journal article" date="2022" name="DNA Res.">
        <title>Chromosomal-level genome assembly of the orchid tree Bauhinia variegata (Leguminosae; Cercidoideae) supports the allotetraploid origin hypothesis of Bauhinia.</title>
        <authorList>
            <person name="Zhong Y."/>
            <person name="Chen Y."/>
            <person name="Zheng D."/>
            <person name="Pang J."/>
            <person name="Liu Y."/>
            <person name="Luo S."/>
            <person name="Meng S."/>
            <person name="Qian L."/>
            <person name="Wei D."/>
            <person name="Dai S."/>
            <person name="Zhou R."/>
        </authorList>
    </citation>
    <scope>NUCLEOTIDE SEQUENCE [LARGE SCALE GENOMIC DNA]</scope>
    <source>
        <strain evidence="1">BV-YZ2020</strain>
    </source>
</reference>
<protein>
    <submittedName>
        <fullName evidence="1">Uncharacterized protein</fullName>
    </submittedName>
</protein>
<organism evidence="1 2">
    <name type="scientific">Bauhinia variegata</name>
    <name type="common">Purple orchid tree</name>
    <name type="synonym">Phanera variegata</name>
    <dbReference type="NCBI Taxonomy" id="167791"/>
    <lineage>
        <taxon>Eukaryota</taxon>
        <taxon>Viridiplantae</taxon>
        <taxon>Streptophyta</taxon>
        <taxon>Embryophyta</taxon>
        <taxon>Tracheophyta</taxon>
        <taxon>Spermatophyta</taxon>
        <taxon>Magnoliopsida</taxon>
        <taxon>eudicotyledons</taxon>
        <taxon>Gunneridae</taxon>
        <taxon>Pentapetalae</taxon>
        <taxon>rosids</taxon>
        <taxon>fabids</taxon>
        <taxon>Fabales</taxon>
        <taxon>Fabaceae</taxon>
        <taxon>Cercidoideae</taxon>
        <taxon>Cercideae</taxon>
        <taxon>Bauhiniinae</taxon>
        <taxon>Bauhinia</taxon>
    </lineage>
</organism>
<gene>
    <name evidence="1" type="ORF">L6164_036655</name>
</gene>
<keyword evidence="2" id="KW-1185">Reference proteome</keyword>
<dbReference type="EMBL" id="CM039439">
    <property type="protein sequence ID" value="KAI4296721.1"/>
    <property type="molecule type" value="Genomic_DNA"/>
</dbReference>
<accession>A0ACB9KHQ7</accession>
<evidence type="ECO:0000313" key="1">
    <source>
        <dbReference type="EMBL" id="KAI4296721.1"/>
    </source>
</evidence>
<sequence>MELSKLFLPVKTSPILFAKSFKPCFAFTNSSGSNSLAQTLQAETLETLEWSSICKQLSVFTSTSMGFDVAKNAELPLGRTQKESQKLLDQTTAARLITQPLDFSEIEDLTEILNFAASDQLLTIRELCRVQGH</sequence>
<name>A0ACB9KHQ7_BAUVA</name>
<proteinExistence type="predicted"/>
<comment type="caution">
    <text evidence="1">The sequence shown here is derived from an EMBL/GenBank/DDBJ whole genome shotgun (WGS) entry which is preliminary data.</text>
</comment>
<dbReference type="Proteomes" id="UP000828941">
    <property type="component" value="Chromosome 14"/>
</dbReference>
<evidence type="ECO:0000313" key="2">
    <source>
        <dbReference type="Proteomes" id="UP000828941"/>
    </source>
</evidence>